<keyword evidence="3" id="KW-1185">Reference proteome</keyword>
<name>E3QMU3_COLGM</name>
<dbReference type="OrthoDB" id="4814600at2759"/>
<evidence type="ECO:0000256" key="1">
    <source>
        <dbReference type="SAM" id="MobiDB-lite"/>
    </source>
</evidence>
<gene>
    <name evidence="2" type="ORF">GLRG_07325</name>
</gene>
<proteinExistence type="predicted"/>
<feature type="region of interest" description="Disordered" evidence="1">
    <location>
        <begin position="93"/>
        <end position="138"/>
    </location>
</feature>
<dbReference type="eggNOG" id="ENOG502TDDG">
    <property type="taxonomic scope" value="Eukaryota"/>
</dbReference>
<protein>
    <submittedName>
        <fullName evidence="2">Uncharacterized protein</fullName>
    </submittedName>
</protein>
<feature type="compositionally biased region" description="Polar residues" evidence="1">
    <location>
        <begin position="93"/>
        <end position="103"/>
    </location>
</feature>
<dbReference type="RefSeq" id="XP_008096201.1">
    <property type="nucleotide sequence ID" value="XM_008098010.1"/>
</dbReference>
<feature type="compositionally biased region" description="Polar residues" evidence="1">
    <location>
        <begin position="119"/>
        <end position="138"/>
    </location>
</feature>
<dbReference type="HOGENOM" id="CLU_1855120_0_0_1"/>
<organism evidence="3">
    <name type="scientific">Colletotrichum graminicola (strain M1.001 / M2 / FGSC 10212)</name>
    <name type="common">Maize anthracnose fungus</name>
    <name type="synonym">Glomerella graminicola</name>
    <dbReference type="NCBI Taxonomy" id="645133"/>
    <lineage>
        <taxon>Eukaryota</taxon>
        <taxon>Fungi</taxon>
        <taxon>Dikarya</taxon>
        <taxon>Ascomycota</taxon>
        <taxon>Pezizomycotina</taxon>
        <taxon>Sordariomycetes</taxon>
        <taxon>Hypocreomycetidae</taxon>
        <taxon>Glomerellales</taxon>
        <taxon>Glomerellaceae</taxon>
        <taxon>Colletotrichum</taxon>
        <taxon>Colletotrichum graminicola species complex</taxon>
    </lineage>
</organism>
<evidence type="ECO:0000313" key="3">
    <source>
        <dbReference type="Proteomes" id="UP000008782"/>
    </source>
</evidence>
<accession>E3QMU3</accession>
<evidence type="ECO:0000313" key="2">
    <source>
        <dbReference type="EMBL" id="EFQ32181.1"/>
    </source>
</evidence>
<dbReference type="STRING" id="645133.E3QMU3"/>
<dbReference type="GeneID" id="24412690"/>
<dbReference type="EMBL" id="GG697360">
    <property type="protein sequence ID" value="EFQ32181.1"/>
    <property type="molecule type" value="Genomic_DNA"/>
</dbReference>
<dbReference type="VEuPathDB" id="FungiDB:GLRG_07325"/>
<dbReference type="Proteomes" id="UP000008782">
    <property type="component" value="Unassembled WGS sequence"/>
</dbReference>
<dbReference type="AlphaFoldDB" id="E3QMU3"/>
<reference evidence="3" key="1">
    <citation type="journal article" date="2012" name="Nat. Genet.">
        <title>Lifestyle transitions in plant pathogenic Colletotrichum fungi deciphered by genome and transcriptome analyses.</title>
        <authorList>
            <person name="O'Connell R.J."/>
            <person name="Thon M.R."/>
            <person name="Hacquard S."/>
            <person name="Amyotte S.G."/>
            <person name="Kleemann J."/>
            <person name="Torres M.F."/>
            <person name="Damm U."/>
            <person name="Buiate E.A."/>
            <person name="Epstein L."/>
            <person name="Alkan N."/>
            <person name="Altmueller J."/>
            <person name="Alvarado-Balderrama L."/>
            <person name="Bauser C.A."/>
            <person name="Becker C."/>
            <person name="Birren B.W."/>
            <person name="Chen Z."/>
            <person name="Choi J."/>
            <person name="Crouch J.A."/>
            <person name="Duvick J.P."/>
            <person name="Farman M.A."/>
            <person name="Gan P."/>
            <person name="Heiman D."/>
            <person name="Henrissat B."/>
            <person name="Howard R.J."/>
            <person name="Kabbage M."/>
            <person name="Koch C."/>
            <person name="Kracher B."/>
            <person name="Kubo Y."/>
            <person name="Law A.D."/>
            <person name="Lebrun M.-H."/>
            <person name="Lee Y.-H."/>
            <person name="Miyara I."/>
            <person name="Moore N."/>
            <person name="Neumann U."/>
            <person name="Nordstroem K."/>
            <person name="Panaccione D.G."/>
            <person name="Panstruga R."/>
            <person name="Place M."/>
            <person name="Proctor R.H."/>
            <person name="Prusky D."/>
            <person name="Rech G."/>
            <person name="Reinhardt R."/>
            <person name="Rollins J.A."/>
            <person name="Rounsley S."/>
            <person name="Schardl C.L."/>
            <person name="Schwartz D.C."/>
            <person name="Shenoy N."/>
            <person name="Shirasu K."/>
            <person name="Sikhakolli U.R."/>
            <person name="Stueber K."/>
            <person name="Sukno S.A."/>
            <person name="Sweigard J.A."/>
            <person name="Takano Y."/>
            <person name="Takahara H."/>
            <person name="Trail F."/>
            <person name="van der Does H.C."/>
            <person name="Voll L.M."/>
            <person name="Will I."/>
            <person name="Young S."/>
            <person name="Zeng Q."/>
            <person name="Zhang J."/>
            <person name="Zhou S."/>
            <person name="Dickman M.B."/>
            <person name="Schulze-Lefert P."/>
            <person name="Ver Loren van Themaat E."/>
            <person name="Ma L.-J."/>
            <person name="Vaillancourt L.J."/>
        </authorList>
    </citation>
    <scope>NUCLEOTIDE SEQUENCE [LARGE SCALE GENOMIC DNA]</scope>
    <source>
        <strain evidence="3">M1.001 / M2 / FGSC 10212</strain>
    </source>
</reference>
<sequence length="138" mass="15428">MPFATRTEDFLFVKNVTGLPWKETDRRVSNATKAMQKHEFWERCRSAAEVDKARWKSLQDAMARDACVVDITFEGEWDKVGPSVQVSQEVARTPTAVPQTGSSPFVHPLRAQDAGKGRANSSGSGWTRNSGLRNEVQF</sequence>